<name>A0A0C2HI75_9BACT</name>
<accession>A0A0C2HI75</accession>
<dbReference type="EMBL" id="JWJD01000003">
    <property type="protein sequence ID" value="KIH76656.1"/>
    <property type="molecule type" value="Genomic_DNA"/>
</dbReference>
<evidence type="ECO:0000313" key="1">
    <source>
        <dbReference type="EMBL" id="KIH76656.1"/>
    </source>
</evidence>
<dbReference type="Proteomes" id="UP000035068">
    <property type="component" value="Unassembled WGS sequence"/>
</dbReference>
<gene>
    <name evidence="1" type="ORF">GFER_10915</name>
</gene>
<proteinExistence type="predicted"/>
<keyword evidence="2" id="KW-1185">Reference proteome</keyword>
<comment type="caution">
    <text evidence="1">The sequence shown here is derived from an EMBL/GenBank/DDBJ whole genome shotgun (WGS) entry which is preliminary data.</text>
</comment>
<evidence type="ECO:0000313" key="2">
    <source>
        <dbReference type="Proteomes" id="UP000035068"/>
    </source>
</evidence>
<organism evidence="1 2">
    <name type="scientific">Geoalkalibacter ferrihydriticus DSM 17813</name>
    <dbReference type="NCBI Taxonomy" id="1121915"/>
    <lineage>
        <taxon>Bacteria</taxon>
        <taxon>Pseudomonadati</taxon>
        <taxon>Thermodesulfobacteriota</taxon>
        <taxon>Desulfuromonadia</taxon>
        <taxon>Desulfuromonadales</taxon>
        <taxon>Geoalkalibacteraceae</taxon>
        <taxon>Geoalkalibacter</taxon>
    </lineage>
</organism>
<reference evidence="1 2" key="1">
    <citation type="submission" date="2014-12" db="EMBL/GenBank/DDBJ databases">
        <title>Genomes of Geoalkalibacter ferrihydriticus and Geoalkalibacter subterraneus, two haloalkaliphilic metal-reducing members of the Geobacteraceae.</title>
        <authorList>
            <person name="Badalamenti J.P."/>
            <person name="Torres C.I."/>
            <person name="Krajmalnik-Brown R."/>
            <person name="Bond D.R."/>
        </authorList>
    </citation>
    <scope>NUCLEOTIDE SEQUENCE [LARGE SCALE GENOMIC DNA]</scope>
    <source>
        <strain evidence="1 2">DSM 17813</strain>
    </source>
</reference>
<dbReference type="AlphaFoldDB" id="A0A0C2HI75"/>
<sequence>MPADISEVVNIAASRTARHSSTSVALKTITHGNHLENITELLDRVAREAIVNPANLAIGRDCGLGNLLAEQKMMLIGVEKLQTRENL</sequence>
<protein>
    <submittedName>
        <fullName evidence="1">Uncharacterized protein</fullName>
    </submittedName>
</protein>